<comment type="caution">
    <text evidence="4">The sequence shown here is derived from an EMBL/GenBank/DDBJ whole genome shotgun (WGS) entry which is preliminary data.</text>
</comment>
<evidence type="ECO:0000259" key="3">
    <source>
        <dbReference type="PROSITE" id="PS50405"/>
    </source>
</evidence>
<dbReference type="GO" id="GO:0004364">
    <property type="term" value="F:glutathione transferase activity"/>
    <property type="evidence" value="ECO:0007669"/>
    <property type="project" value="UniProtKB-EC"/>
</dbReference>
<dbReference type="InterPro" id="IPR004045">
    <property type="entry name" value="Glutathione_S-Trfase_N"/>
</dbReference>
<name>A0A9W9C9I5_9PLEO</name>
<organism evidence="4 5">
    <name type="scientific">Didymosphaeria variabile</name>
    <dbReference type="NCBI Taxonomy" id="1932322"/>
    <lineage>
        <taxon>Eukaryota</taxon>
        <taxon>Fungi</taxon>
        <taxon>Dikarya</taxon>
        <taxon>Ascomycota</taxon>
        <taxon>Pezizomycotina</taxon>
        <taxon>Dothideomycetes</taxon>
        <taxon>Pleosporomycetidae</taxon>
        <taxon>Pleosporales</taxon>
        <taxon>Massarineae</taxon>
        <taxon>Didymosphaeriaceae</taxon>
        <taxon>Didymosphaeria</taxon>
    </lineage>
</organism>
<dbReference type="CDD" id="cd03048">
    <property type="entry name" value="GST_N_Ure2p_like"/>
    <property type="match status" value="1"/>
</dbReference>
<dbReference type="PROSITE" id="PS50404">
    <property type="entry name" value="GST_NTER"/>
    <property type="match status" value="1"/>
</dbReference>
<dbReference type="SFLD" id="SFLDG00358">
    <property type="entry name" value="Main_(cytGST)"/>
    <property type="match status" value="1"/>
</dbReference>
<dbReference type="SFLD" id="SFLDS00019">
    <property type="entry name" value="Glutathione_Transferase_(cytos"/>
    <property type="match status" value="1"/>
</dbReference>
<dbReference type="InterPro" id="IPR036249">
    <property type="entry name" value="Thioredoxin-like_sf"/>
</dbReference>
<evidence type="ECO:0000259" key="2">
    <source>
        <dbReference type="PROSITE" id="PS50404"/>
    </source>
</evidence>
<dbReference type="PROSITE" id="PS50405">
    <property type="entry name" value="GST_CTER"/>
    <property type="match status" value="1"/>
</dbReference>
<evidence type="ECO:0000256" key="1">
    <source>
        <dbReference type="ARBA" id="ARBA00007409"/>
    </source>
</evidence>
<dbReference type="InterPro" id="IPR004046">
    <property type="entry name" value="GST_C"/>
</dbReference>
<evidence type="ECO:0000313" key="5">
    <source>
        <dbReference type="Proteomes" id="UP001140513"/>
    </source>
</evidence>
<protein>
    <submittedName>
        <fullName evidence="4">Glutathione S- transferase, nitrogen catabolite repression regulator</fullName>
        <ecNumber evidence="4">2.5.1.18</ecNumber>
    </submittedName>
</protein>
<dbReference type="Gene3D" id="1.20.1050.130">
    <property type="match status" value="1"/>
</dbReference>
<dbReference type="InterPro" id="IPR036282">
    <property type="entry name" value="Glutathione-S-Trfase_C_sf"/>
</dbReference>
<dbReference type="PANTHER" id="PTHR44051">
    <property type="entry name" value="GLUTATHIONE S-TRANSFERASE-RELATED"/>
    <property type="match status" value="1"/>
</dbReference>
<gene>
    <name evidence="4" type="primary">URE2_3</name>
    <name evidence="4" type="ORF">N0V89_007481</name>
</gene>
<dbReference type="EC" id="2.5.1.18" evidence="4"/>
<dbReference type="SUPFAM" id="SSF52833">
    <property type="entry name" value="Thioredoxin-like"/>
    <property type="match status" value="1"/>
</dbReference>
<dbReference type="EMBL" id="JAPEUX010000005">
    <property type="protein sequence ID" value="KAJ4352134.1"/>
    <property type="molecule type" value="Genomic_DNA"/>
</dbReference>
<proteinExistence type="inferred from homology"/>
<reference evidence="4" key="1">
    <citation type="submission" date="2022-10" db="EMBL/GenBank/DDBJ databases">
        <title>Tapping the CABI collections for fungal endophytes: first genome assemblies for Collariella, Neodidymelliopsis, Ascochyta clinopodiicola, Didymella pomorum, Didymosphaeria variabile, Neocosmospora piperis and Neocucurbitaria cava.</title>
        <authorList>
            <person name="Hill R."/>
        </authorList>
    </citation>
    <scope>NUCLEOTIDE SEQUENCE</scope>
    <source>
        <strain evidence="4">IMI 356815</strain>
    </source>
</reference>
<keyword evidence="4" id="KW-0808">Transferase</keyword>
<dbReference type="Pfam" id="PF00043">
    <property type="entry name" value="GST_C"/>
    <property type="match status" value="1"/>
</dbReference>
<sequence length="221" mass="25353">MSSIRPIKIWSTDGPNPLKVAMVAAELNLPHEIIHIGLDKAKDPEYLAVNPNGRLPAIYDPNTNLTLWESGAIIEYLVENYDHDRQLSYALGTHGAYHTKQWLYFQVSGQGPYYGQAVWFKKYHTEHLPSALHRYMAEMKRVTSVLEGHLKNQRARYGSEPWLAGDRVTYADIAFIPYQLAVPKILNDELKPYELERFTEVSGWMNRLTGREAIRKVLPST</sequence>
<dbReference type="GeneID" id="80911011"/>
<dbReference type="PANTHER" id="PTHR44051:SF23">
    <property type="entry name" value="GLUTATHIONE S-TRANSFERASE-LIKE PROTEIN TPCF"/>
    <property type="match status" value="1"/>
</dbReference>
<dbReference type="OrthoDB" id="422574at2759"/>
<dbReference type="Pfam" id="PF13409">
    <property type="entry name" value="GST_N_2"/>
    <property type="match status" value="1"/>
</dbReference>
<feature type="domain" description="GST C-terminal" evidence="3">
    <location>
        <begin position="92"/>
        <end position="221"/>
    </location>
</feature>
<dbReference type="InterPro" id="IPR040079">
    <property type="entry name" value="Glutathione_S-Trfase"/>
</dbReference>
<evidence type="ECO:0000313" key="4">
    <source>
        <dbReference type="EMBL" id="KAJ4352134.1"/>
    </source>
</evidence>
<keyword evidence="5" id="KW-1185">Reference proteome</keyword>
<dbReference type="RefSeq" id="XP_056070490.1">
    <property type="nucleotide sequence ID" value="XM_056216243.1"/>
</dbReference>
<dbReference type="AlphaFoldDB" id="A0A9W9C9I5"/>
<dbReference type="InterPro" id="IPR010987">
    <property type="entry name" value="Glutathione-S-Trfase_C-like"/>
</dbReference>
<accession>A0A9W9C9I5</accession>
<comment type="similarity">
    <text evidence="1">Belongs to the GST superfamily.</text>
</comment>
<feature type="domain" description="GST N-terminal" evidence="2">
    <location>
        <begin position="4"/>
        <end position="85"/>
    </location>
</feature>
<dbReference type="Proteomes" id="UP001140513">
    <property type="component" value="Unassembled WGS sequence"/>
</dbReference>
<dbReference type="SUPFAM" id="SSF47616">
    <property type="entry name" value="GST C-terminal domain-like"/>
    <property type="match status" value="1"/>
</dbReference>